<dbReference type="RefSeq" id="WP_170069985.1">
    <property type="nucleotide sequence ID" value="NZ_JBIAKZ010000031.1"/>
</dbReference>
<dbReference type="InterPro" id="IPR002347">
    <property type="entry name" value="SDR_fam"/>
</dbReference>
<reference evidence="1 2" key="1">
    <citation type="submission" date="2017-10" db="EMBL/GenBank/DDBJ databases">
        <title>Sequencing the genomes of 1000 actinobacteria strains.</title>
        <authorList>
            <person name="Klenk H.-P."/>
        </authorList>
    </citation>
    <scope>NUCLEOTIDE SEQUENCE [LARGE SCALE GENOMIC DNA]</scope>
    <source>
        <strain evidence="1 2">DSM 46092</strain>
    </source>
</reference>
<dbReference type="SUPFAM" id="SSF51735">
    <property type="entry name" value="NAD(P)-binding Rossmann-fold domains"/>
    <property type="match status" value="1"/>
</dbReference>
<dbReference type="NCBIfam" id="NF006133">
    <property type="entry name" value="PRK08278.1"/>
    <property type="match status" value="1"/>
</dbReference>
<gene>
    <name evidence="1" type="ORF">ATK36_6305</name>
</gene>
<accession>A0A2A9FHU8</accession>
<evidence type="ECO:0000313" key="2">
    <source>
        <dbReference type="Proteomes" id="UP000243542"/>
    </source>
</evidence>
<dbReference type="PANTHER" id="PTHR42808:SF4">
    <property type="entry name" value="SHORT CHAIN DEHYDROGENASE"/>
    <property type="match status" value="1"/>
</dbReference>
<dbReference type="AlphaFoldDB" id="A0A2A9FHU8"/>
<organism evidence="1 2">
    <name type="scientific">Amycolatopsis sulphurea</name>
    <dbReference type="NCBI Taxonomy" id="76022"/>
    <lineage>
        <taxon>Bacteria</taxon>
        <taxon>Bacillati</taxon>
        <taxon>Actinomycetota</taxon>
        <taxon>Actinomycetes</taxon>
        <taxon>Pseudonocardiales</taxon>
        <taxon>Pseudonocardiaceae</taxon>
        <taxon>Amycolatopsis</taxon>
    </lineage>
</organism>
<dbReference type="InterPro" id="IPR036291">
    <property type="entry name" value="NAD(P)-bd_dom_sf"/>
</dbReference>
<dbReference type="Proteomes" id="UP000243542">
    <property type="component" value="Unassembled WGS sequence"/>
</dbReference>
<dbReference type="EMBL" id="PDJK01000002">
    <property type="protein sequence ID" value="PFG51037.1"/>
    <property type="molecule type" value="Genomic_DNA"/>
</dbReference>
<keyword evidence="2" id="KW-1185">Reference proteome</keyword>
<protein>
    <submittedName>
        <fullName evidence="1">Citronellol/citronellal dehydrogenase</fullName>
    </submittedName>
</protein>
<dbReference type="PRINTS" id="PR00081">
    <property type="entry name" value="GDHRDH"/>
</dbReference>
<dbReference type="Gene3D" id="3.40.50.720">
    <property type="entry name" value="NAD(P)-binding Rossmann-like Domain"/>
    <property type="match status" value="1"/>
</dbReference>
<proteinExistence type="predicted"/>
<dbReference type="PANTHER" id="PTHR42808">
    <property type="entry name" value="HYDROXYSTEROID DEHYDROGENASE-LIKE PROTEIN 2"/>
    <property type="match status" value="1"/>
</dbReference>
<comment type="caution">
    <text evidence="1">The sequence shown here is derived from an EMBL/GenBank/DDBJ whole genome shotgun (WGS) entry which is preliminary data.</text>
</comment>
<dbReference type="InterPro" id="IPR051935">
    <property type="entry name" value="HSDL2"/>
</dbReference>
<name>A0A2A9FHU8_9PSEU</name>
<sequence length="288" mass="31773">MSQTLNSRVAIVTGSSRGIGREFALRLAREGADVVVSGRSATDSPHLPGTIHSVAEEVQALGRRALPIRVDVRDEQDIKNMVERTMEEFGRIDILINNAGALWWENVLDTPPARVALMFEVNLRASYLASYYALPHMVAGGWGHIVMNSPPVSILATPGHAMYYCMKMGMTRLAIGIAAEHAGDNVAANSLWPAAPIESYATLNWPEDKMGRPDQWRVPAIMCDALMEVLGSEPGELTGRQLIDETLLRERGWTDADIDKYWLAGKPPAEAFWIDERSYPTSATIERS</sequence>
<dbReference type="Pfam" id="PF00106">
    <property type="entry name" value="adh_short"/>
    <property type="match status" value="1"/>
</dbReference>
<evidence type="ECO:0000313" key="1">
    <source>
        <dbReference type="EMBL" id="PFG51037.1"/>
    </source>
</evidence>